<evidence type="ECO:0000313" key="2">
    <source>
        <dbReference type="Proteomes" id="UP000016936"/>
    </source>
</evidence>
<protein>
    <submittedName>
        <fullName evidence="1">Uncharacterized protein</fullName>
    </submittedName>
</protein>
<sequence>MPEWSVETSSLRLSRWEDDTFATCNVVALDTKTERDVTIKGKSGRADSNEVADVVSRVELGDDGLAISLKGCRDARNRKFHLQSFQCYSCCAQKLRISEIRKTTQALTRLASCSWKKYWIPDPGFELATTCDTSQSRLENIHMQDSVLRERTSVSLVDASGCMCMCIVNSASTPNSGKLRR</sequence>
<reference evidence="2" key="2">
    <citation type="journal article" date="2013" name="PLoS Genet.">
        <title>Comparative genome structure, secondary metabolite, and effector coding capacity across Cochliobolus pathogens.</title>
        <authorList>
            <person name="Condon B.J."/>
            <person name="Leng Y."/>
            <person name="Wu D."/>
            <person name="Bushley K.E."/>
            <person name="Ohm R.A."/>
            <person name="Otillar R."/>
            <person name="Martin J."/>
            <person name="Schackwitz W."/>
            <person name="Grimwood J."/>
            <person name="MohdZainudin N."/>
            <person name="Xue C."/>
            <person name="Wang R."/>
            <person name="Manning V.A."/>
            <person name="Dhillon B."/>
            <person name="Tu Z.J."/>
            <person name="Steffenson B.J."/>
            <person name="Salamov A."/>
            <person name="Sun H."/>
            <person name="Lowry S."/>
            <person name="LaButti K."/>
            <person name="Han J."/>
            <person name="Copeland A."/>
            <person name="Lindquist E."/>
            <person name="Barry K."/>
            <person name="Schmutz J."/>
            <person name="Baker S.E."/>
            <person name="Ciuffetti L.M."/>
            <person name="Grigoriev I.V."/>
            <person name="Zhong S."/>
            <person name="Turgeon B.G."/>
        </authorList>
    </citation>
    <scope>NUCLEOTIDE SEQUENCE [LARGE SCALE GENOMIC DNA]</scope>
    <source>
        <strain evidence="2">C5 / ATCC 48332 / race O</strain>
    </source>
</reference>
<name>M2TYZ6_COCH5</name>
<keyword evidence="2" id="KW-1185">Reference proteome</keyword>
<reference evidence="1 2" key="1">
    <citation type="journal article" date="2012" name="PLoS Pathog.">
        <title>Diverse lifestyles and strategies of plant pathogenesis encoded in the genomes of eighteen Dothideomycetes fungi.</title>
        <authorList>
            <person name="Ohm R.A."/>
            <person name="Feau N."/>
            <person name="Henrissat B."/>
            <person name="Schoch C.L."/>
            <person name="Horwitz B.A."/>
            <person name="Barry K.W."/>
            <person name="Condon B.J."/>
            <person name="Copeland A.C."/>
            <person name="Dhillon B."/>
            <person name="Glaser F."/>
            <person name="Hesse C.N."/>
            <person name="Kosti I."/>
            <person name="LaButti K."/>
            <person name="Lindquist E.A."/>
            <person name="Lucas S."/>
            <person name="Salamov A.A."/>
            <person name="Bradshaw R.E."/>
            <person name="Ciuffetti L."/>
            <person name="Hamelin R.C."/>
            <person name="Kema G.H.J."/>
            <person name="Lawrence C."/>
            <person name="Scott J.A."/>
            <person name="Spatafora J.W."/>
            <person name="Turgeon B.G."/>
            <person name="de Wit P.J.G.M."/>
            <person name="Zhong S."/>
            <person name="Goodwin S.B."/>
            <person name="Grigoriev I.V."/>
        </authorList>
    </citation>
    <scope>NUCLEOTIDE SEQUENCE [LARGE SCALE GENOMIC DNA]</scope>
    <source>
        <strain evidence="2">C5 / ATCC 48332 / race O</strain>
    </source>
</reference>
<accession>M2TYZ6</accession>
<evidence type="ECO:0000313" key="1">
    <source>
        <dbReference type="EMBL" id="EMD87061.1"/>
    </source>
</evidence>
<dbReference type="AlphaFoldDB" id="M2TYZ6"/>
<organism evidence="1 2">
    <name type="scientific">Cochliobolus heterostrophus (strain C5 / ATCC 48332 / race O)</name>
    <name type="common">Southern corn leaf blight fungus</name>
    <name type="synonym">Bipolaris maydis</name>
    <dbReference type="NCBI Taxonomy" id="701091"/>
    <lineage>
        <taxon>Eukaryota</taxon>
        <taxon>Fungi</taxon>
        <taxon>Dikarya</taxon>
        <taxon>Ascomycota</taxon>
        <taxon>Pezizomycotina</taxon>
        <taxon>Dothideomycetes</taxon>
        <taxon>Pleosporomycetidae</taxon>
        <taxon>Pleosporales</taxon>
        <taxon>Pleosporineae</taxon>
        <taxon>Pleosporaceae</taxon>
        <taxon>Bipolaris</taxon>
    </lineage>
</organism>
<dbReference type="EMBL" id="KB445583">
    <property type="protein sequence ID" value="EMD87061.1"/>
    <property type="molecule type" value="Genomic_DNA"/>
</dbReference>
<dbReference type="Proteomes" id="UP000016936">
    <property type="component" value="Unassembled WGS sequence"/>
</dbReference>
<proteinExistence type="predicted"/>
<gene>
    <name evidence="1" type="ORF">COCHEDRAFT_1114651</name>
</gene>
<dbReference type="OrthoDB" id="3692124at2759"/>
<dbReference type="HOGENOM" id="CLU_1547271_0_0_1"/>
<dbReference type="OMA" id="FATCNVV"/>